<name>A0A4R4P1W2_9ACTN</name>
<feature type="binding site" evidence="4">
    <location>
        <position position="158"/>
    </location>
    <ligand>
        <name>heme b</name>
        <dbReference type="ChEBI" id="CHEBI:60344"/>
    </ligand>
</feature>
<dbReference type="EMBL" id="SMKA01000317">
    <property type="protein sequence ID" value="TDC16241.1"/>
    <property type="molecule type" value="Genomic_DNA"/>
</dbReference>
<gene>
    <name evidence="6" type="ORF">E1261_39300</name>
</gene>
<dbReference type="AlphaFoldDB" id="A0A4R4P1W2"/>
<keyword evidence="3 5" id="KW-0408">Iron</keyword>
<organism evidence="6 7">
    <name type="scientific">Kribbella albertanoniae</name>
    <dbReference type="NCBI Taxonomy" id="1266829"/>
    <lineage>
        <taxon>Bacteria</taxon>
        <taxon>Bacillati</taxon>
        <taxon>Actinomycetota</taxon>
        <taxon>Actinomycetes</taxon>
        <taxon>Propionibacteriales</taxon>
        <taxon>Kribbellaceae</taxon>
        <taxon>Kribbella</taxon>
    </lineage>
</organism>
<dbReference type="OrthoDB" id="5493802at2"/>
<dbReference type="SUPFAM" id="SSF48613">
    <property type="entry name" value="Heme oxygenase-like"/>
    <property type="match status" value="1"/>
</dbReference>
<dbReference type="Pfam" id="PF01126">
    <property type="entry name" value="Heme_oxygenase"/>
    <property type="match status" value="1"/>
</dbReference>
<dbReference type="GO" id="GO:0046872">
    <property type="term" value="F:metal ion binding"/>
    <property type="evidence" value="ECO:0007669"/>
    <property type="project" value="UniProtKB-KW"/>
</dbReference>
<evidence type="ECO:0000256" key="2">
    <source>
        <dbReference type="ARBA" id="ARBA00022723"/>
    </source>
</evidence>
<dbReference type="InterPro" id="IPR002051">
    <property type="entry name" value="Haem_Oase"/>
</dbReference>
<keyword evidence="7" id="KW-1185">Reference proteome</keyword>
<dbReference type="Gene3D" id="1.20.910.10">
    <property type="entry name" value="Heme oxygenase-like"/>
    <property type="match status" value="1"/>
</dbReference>
<dbReference type="GO" id="GO:0004392">
    <property type="term" value="F:heme oxygenase (decyclizing) activity"/>
    <property type="evidence" value="ECO:0007669"/>
    <property type="project" value="InterPro"/>
</dbReference>
<evidence type="ECO:0000256" key="4">
    <source>
        <dbReference type="PIRSR" id="PIRSR000343-1"/>
    </source>
</evidence>
<accession>A0A4R4P1W2</accession>
<dbReference type="GO" id="GO:0006979">
    <property type="term" value="P:response to oxidative stress"/>
    <property type="evidence" value="ECO:0007669"/>
    <property type="project" value="TreeGrafter"/>
</dbReference>
<dbReference type="GO" id="GO:0042167">
    <property type="term" value="P:heme catabolic process"/>
    <property type="evidence" value="ECO:0007669"/>
    <property type="project" value="TreeGrafter"/>
</dbReference>
<proteinExistence type="predicted"/>
<keyword evidence="2 5" id="KW-0479">Metal-binding</keyword>
<evidence type="ECO:0000256" key="3">
    <source>
        <dbReference type="ARBA" id="ARBA00023004"/>
    </source>
</evidence>
<dbReference type="InterPro" id="IPR016053">
    <property type="entry name" value="Haem_Oase-like"/>
</dbReference>
<dbReference type="InterPro" id="IPR016084">
    <property type="entry name" value="Haem_Oase-like_multi-hlx"/>
</dbReference>
<dbReference type="Proteomes" id="UP000295075">
    <property type="component" value="Unassembled WGS sequence"/>
</dbReference>
<feature type="binding site" description="axial binding residue" evidence="5">
    <location>
        <position position="4"/>
    </location>
    <ligand>
        <name>heme b</name>
        <dbReference type="ChEBI" id="CHEBI:60344"/>
    </ligand>
    <ligandPart>
        <name>Fe</name>
        <dbReference type="ChEBI" id="CHEBI:18248"/>
    </ligandPart>
</feature>
<sequence>MRMHRDAEGSSYLAALTKGHLDLPAYAALVAQHAAIYWALEELADQFSGHPVAGAFVFPDLHRRDALEADLAYLHTRGVPIPEPTVATRLYAERLAELSGWPGGFIAHHYVRYLGDLSGGQAIGRLIATEYGLVPGGDGVRFYVFDNVKPKPFKDAYRELLDQLPLDEEEQEQVLEEVLLAYRFNVDVLKSLADLVLPRYPQVAS</sequence>
<reference evidence="6 7" key="1">
    <citation type="submission" date="2019-03" db="EMBL/GenBank/DDBJ databases">
        <title>Draft genome sequences of novel Actinobacteria.</title>
        <authorList>
            <person name="Sahin N."/>
            <person name="Ay H."/>
            <person name="Saygin H."/>
        </authorList>
    </citation>
    <scope>NUCLEOTIDE SEQUENCE [LARGE SCALE GENOMIC DNA]</scope>
    <source>
        <strain evidence="6 7">JCM 30547</strain>
    </source>
</reference>
<evidence type="ECO:0000313" key="6">
    <source>
        <dbReference type="EMBL" id="TDC16241.1"/>
    </source>
</evidence>
<dbReference type="PRINTS" id="PR00088">
    <property type="entry name" value="HAEMOXYGNASE"/>
</dbReference>
<keyword evidence="1 4" id="KW-0349">Heme</keyword>
<dbReference type="PIRSF" id="PIRSF000343">
    <property type="entry name" value="Haem_Oase"/>
    <property type="match status" value="1"/>
</dbReference>
<dbReference type="CDD" id="cd19165">
    <property type="entry name" value="HemeO"/>
    <property type="match status" value="1"/>
</dbReference>
<protein>
    <submittedName>
        <fullName evidence="6">Biliverdin-producing heme oxygenase</fullName>
    </submittedName>
</protein>
<evidence type="ECO:0000256" key="1">
    <source>
        <dbReference type="ARBA" id="ARBA00022617"/>
    </source>
</evidence>
<evidence type="ECO:0000313" key="7">
    <source>
        <dbReference type="Proteomes" id="UP000295075"/>
    </source>
</evidence>
<dbReference type="PANTHER" id="PTHR10720:SF0">
    <property type="entry name" value="HEME OXYGENASE"/>
    <property type="match status" value="1"/>
</dbReference>
<dbReference type="PANTHER" id="PTHR10720">
    <property type="entry name" value="HEME OXYGENASE"/>
    <property type="match status" value="1"/>
</dbReference>
<comment type="caution">
    <text evidence="6">The sequence shown here is derived from an EMBL/GenBank/DDBJ whole genome shotgun (WGS) entry which is preliminary data.</text>
</comment>
<dbReference type="GO" id="GO:0020037">
    <property type="term" value="F:heme binding"/>
    <property type="evidence" value="ECO:0007669"/>
    <property type="project" value="TreeGrafter"/>
</dbReference>
<evidence type="ECO:0000256" key="5">
    <source>
        <dbReference type="PIRSR" id="PIRSR000343-2"/>
    </source>
</evidence>
<dbReference type="GO" id="GO:0006788">
    <property type="term" value="P:heme oxidation"/>
    <property type="evidence" value="ECO:0007669"/>
    <property type="project" value="InterPro"/>
</dbReference>
<feature type="binding site" evidence="4">
    <location>
        <position position="110"/>
    </location>
    <ligand>
        <name>heme b</name>
        <dbReference type="ChEBI" id="CHEBI:60344"/>
    </ligand>
</feature>